<dbReference type="Proteomes" id="UP001262889">
    <property type="component" value="Unassembled WGS sequence"/>
</dbReference>
<sequence>MKKEVNRPEEESTKKKPDDLPYNPDVTKEDKQALNEKGRSMNKGQDKELDRDRPVDFTAKDLDIPASNDNLPDSDKNPNPDEQNFQFNERGARPERDKAKDHPDSETERP</sequence>
<comment type="caution">
    <text evidence="2">The sequence shown here is derived from an EMBL/GenBank/DDBJ whole genome shotgun (WGS) entry which is preliminary data.</text>
</comment>
<organism evidence="2 3">
    <name type="scientific">Autumnicola tepida</name>
    <dbReference type="NCBI Taxonomy" id="3075595"/>
    <lineage>
        <taxon>Bacteria</taxon>
        <taxon>Pseudomonadati</taxon>
        <taxon>Bacteroidota</taxon>
        <taxon>Flavobacteriia</taxon>
        <taxon>Flavobacteriales</taxon>
        <taxon>Flavobacteriaceae</taxon>
        <taxon>Autumnicola</taxon>
    </lineage>
</organism>
<dbReference type="EMBL" id="JAVRHQ010000002">
    <property type="protein sequence ID" value="MDT0641782.1"/>
    <property type="molecule type" value="Genomic_DNA"/>
</dbReference>
<reference evidence="2 3" key="1">
    <citation type="submission" date="2023-09" db="EMBL/GenBank/DDBJ databases">
        <authorList>
            <person name="Rey-Velasco X."/>
        </authorList>
    </citation>
    <scope>NUCLEOTIDE SEQUENCE [LARGE SCALE GENOMIC DNA]</scope>
    <source>
        <strain evidence="2 3">F363</strain>
    </source>
</reference>
<evidence type="ECO:0000256" key="1">
    <source>
        <dbReference type="SAM" id="MobiDB-lite"/>
    </source>
</evidence>
<feature type="compositionally biased region" description="Basic and acidic residues" evidence="1">
    <location>
        <begin position="90"/>
        <end position="110"/>
    </location>
</feature>
<evidence type="ECO:0000313" key="2">
    <source>
        <dbReference type="EMBL" id="MDT0641782.1"/>
    </source>
</evidence>
<name>A0ABU3C616_9FLAO</name>
<keyword evidence="3" id="KW-1185">Reference proteome</keyword>
<feature type="region of interest" description="Disordered" evidence="1">
    <location>
        <begin position="1"/>
        <end position="110"/>
    </location>
</feature>
<dbReference type="RefSeq" id="WP_311533492.1">
    <property type="nucleotide sequence ID" value="NZ_JAVRHQ010000002.1"/>
</dbReference>
<evidence type="ECO:0000313" key="3">
    <source>
        <dbReference type="Proteomes" id="UP001262889"/>
    </source>
</evidence>
<gene>
    <name evidence="2" type="ORF">RM553_02955</name>
</gene>
<proteinExistence type="predicted"/>
<accession>A0ABU3C616</accession>
<feature type="compositionally biased region" description="Basic and acidic residues" evidence="1">
    <location>
        <begin position="26"/>
        <end position="63"/>
    </location>
</feature>
<feature type="compositionally biased region" description="Basic and acidic residues" evidence="1">
    <location>
        <begin position="1"/>
        <end position="19"/>
    </location>
</feature>
<protein>
    <submittedName>
        <fullName evidence="2">Uncharacterized protein</fullName>
    </submittedName>
</protein>